<accession>A0A1G4AXK5</accession>
<comment type="caution">
    <text evidence="1">The sequence shown here is derived from an EMBL/GenBank/DDBJ whole genome shotgun (WGS) entry which is preliminary data.</text>
</comment>
<proteinExistence type="predicted"/>
<reference evidence="1 2" key="1">
    <citation type="submission" date="2016-09" db="EMBL/GenBank/DDBJ databases">
        <authorList>
            <person name="Capua I."/>
            <person name="De Benedictis P."/>
            <person name="Joannis T."/>
            <person name="Lombin L.H."/>
            <person name="Cattoli G."/>
        </authorList>
    </citation>
    <scope>NUCLEOTIDE SEQUENCE [LARGE SCALE GENOMIC DNA]</scope>
    <source>
        <strain evidence="1 2">IMI 309357</strain>
    </source>
</reference>
<dbReference type="AlphaFoldDB" id="A0A1G4AXK5"/>
<evidence type="ECO:0000313" key="1">
    <source>
        <dbReference type="EMBL" id="OHE93867.1"/>
    </source>
</evidence>
<dbReference type="GeneID" id="34563903"/>
<keyword evidence="2" id="KW-1185">Reference proteome</keyword>
<gene>
    <name evidence="1" type="ORF">CORC01_10766</name>
</gene>
<dbReference type="Proteomes" id="UP000176998">
    <property type="component" value="Unassembled WGS sequence"/>
</dbReference>
<dbReference type="RefSeq" id="XP_022471031.1">
    <property type="nucleotide sequence ID" value="XM_022622393.1"/>
</dbReference>
<name>A0A1G4AXK5_9PEZI</name>
<organism evidence="1 2">
    <name type="scientific">Colletotrichum orchidophilum</name>
    <dbReference type="NCBI Taxonomy" id="1209926"/>
    <lineage>
        <taxon>Eukaryota</taxon>
        <taxon>Fungi</taxon>
        <taxon>Dikarya</taxon>
        <taxon>Ascomycota</taxon>
        <taxon>Pezizomycotina</taxon>
        <taxon>Sordariomycetes</taxon>
        <taxon>Hypocreomycetidae</taxon>
        <taxon>Glomerellales</taxon>
        <taxon>Glomerellaceae</taxon>
        <taxon>Colletotrichum</taxon>
    </lineage>
</organism>
<protein>
    <submittedName>
        <fullName evidence="1">Uncharacterized protein</fullName>
    </submittedName>
</protein>
<dbReference type="EMBL" id="MJBS01000110">
    <property type="protein sequence ID" value="OHE93867.1"/>
    <property type="molecule type" value="Genomic_DNA"/>
</dbReference>
<evidence type="ECO:0000313" key="2">
    <source>
        <dbReference type="Proteomes" id="UP000176998"/>
    </source>
</evidence>
<sequence length="46" mass="4907">MKSPIPHALAAPCFATSLVLDNPIDNATHTAQLSQTTTIVEDQLKC</sequence>